<gene>
    <name evidence="1" type="ORF">CSW57_12130</name>
</gene>
<evidence type="ECO:0000313" key="2">
    <source>
        <dbReference type="Proteomes" id="UP000225108"/>
    </source>
</evidence>
<evidence type="ECO:0000313" key="1">
    <source>
        <dbReference type="EMBL" id="PHV66973.1"/>
    </source>
</evidence>
<reference evidence="1 2" key="1">
    <citation type="submission" date="2017-10" db="EMBL/GenBank/DDBJ databases">
        <title>The draft genome sequence of Williamsia sp. BULT 1.1 isolated from the semi-arid grassland soils from South Africa.</title>
        <authorList>
            <person name="Kabwe M.H."/>
            <person name="Govender N."/>
            <person name="Mutseka Lunga P."/>
            <person name="Vikram S."/>
            <person name="Makhalanyane T.P."/>
        </authorList>
    </citation>
    <scope>NUCLEOTIDE SEQUENCE [LARGE SCALE GENOMIC DNA]</scope>
    <source>
        <strain evidence="1 2">BULT 1.1</strain>
    </source>
</reference>
<comment type="caution">
    <text evidence="1">The sequence shown here is derived from an EMBL/GenBank/DDBJ whole genome shotgun (WGS) entry which is preliminary data.</text>
</comment>
<dbReference type="Proteomes" id="UP000225108">
    <property type="component" value="Unassembled WGS sequence"/>
</dbReference>
<dbReference type="AlphaFoldDB" id="A0A2G3PML3"/>
<proteinExistence type="predicted"/>
<name>A0A2G3PML3_WILMA</name>
<sequence length="66" mass="6321">MAAELADSGAAADGRRFRSHTLAAGWGVDVTASAMAVSGRVCGSGASSSALAVGADGAVHGSLRMS</sequence>
<protein>
    <submittedName>
        <fullName evidence="1">Uncharacterized protein</fullName>
    </submittedName>
</protein>
<organism evidence="1 2">
    <name type="scientific">Williamsia marianensis</name>
    <dbReference type="NCBI Taxonomy" id="85044"/>
    <lineage>
        <taxon>Bacteria</taxon>
        <taxon>Bacillati</taxon>
        <taxon>Actinomycetota</taxon>
        <taxon>Actinomycetes</taxon>
        <taxon>Mycobacteriales</taxon>
        <taxon>Nocardiaceae</taxon>
        <taxon>Williamsia</taxon>
    </lineage>
</organism>
<dbReference type="EMBL" id="PEBD01000008">
    <property type="protein sequence ID" value="PHV66973.1"/>
    <property type="molecule type" value="Genomic_DNA"/>
</dbReference>
<accession>A0A2G3PML3</accession>